<dbReference type="EMBL" id="WIWV01000014">
    <property type="protein sequence ID" value="KAF7718532.1"/>
    <property type="molecule type" value="Genomic_DNA"/>
</dbReference>
<evidence type="ECO:0000259" key="2">
    <source>
        <dbReference type="Pfam" id="PF15377"/>
    </source>
</evidence>
<dbReference type="InterPro" id="IPR027911">
    <property type="entry name" value="DUF4604"/>
</dbReference>
<dbReference type="OrthoDB" id="5388322at2759"/>
<keyword evidence="4" id="KW-1185">Reference proteome</keyword>
<protein>
    <recommendedName>
        <fullName evidence="2">DUF4604 domain-containing protein</fullName>
    </recommendedName>
</protein>
<dbReference type="AlphaFoldDB" id="A0A8J8W6D7"/>
<dbReference type="Pfam" id="PF15377">
    <property type="entry name" value="DUF4604"/>
    <property type="match status" value="1"/>
</dbReference>
<dbReference type="Proteomes" id="UP000631181">
    <property type="component" value="Unassembled WGS sequence"/>
</dbReference>
<proteinExistence type="predicted"/>
<gene>
    <name evidence="3" type="ORF">PECM_001842</name>
</gene>
<evidence type="ECO:0000313" key="3">
    <source>
        <dbReference type="EMBL" id="KAF7718532.1"/>
    </source>
</evidence>
<sequence>MSKNAKLAYEANEPAFLQKLRGHYGGNSGRLERPAARPRKLKDKNEDDDDAPVYVDETSNEVISKTEYEALVRGVSDEKPDNSCGTSEAGEQGERNVQSQSENQLSRQQKNLLEIGGPKKRKQARLVGDDEQSESAAEQAKLQALPSKPQGDKKAKKAKKIKLSFDDGE</sequence>
<feature type="region of interest" description="Disordered" evidence="1">
    <location>
        <begin position="20"/>
        <end position="169"/>
    </location>
</feature>
<accession>A0A8J8W6D7</accession>
<reference evidence="3" key="1">
    <citation type="journal article" date="2020" name="Front. Microbiol.">
        <title>Gene regulatory networks of Penicillium echinulatum 2HH and Penicillium oxalicum 114-2 inferred by a computational biology approach.</title>
        <authorList>
            <person name="Lenz A.R."/>
            <person name="Galan-Vasquez E."/>
            <person name="Balbinot E."/>
            <person name="De Abreu F.P."/>
            <person name="De Oliveira N.S."/>
            <person name="Da Rosa L.O."/>
            <person name="De Avila E Silva S."/>
            <person name="Camassola M."/>
            <person name="Dillon A.J.P."/>
            <person name="Perez-Rueda E."/>
        </authorList>
    </citation>
    <scope>NUCLEOTIDE SEQUENCE</scope>
    <source>
        <strain evidence="3">S1M29</strain>
    </source>
</reference>
<organism evidence="3 4">
    <name type="scientific">Penicillium ucsense</name>
    <dbReference type="NCBI Taxonomy" id="2839758"/>
    <lineage>
        <taxon>Eukaryota</taxon>
        <taxon>Fungi</taxon>
        <taxon>Dikarya</taxon>
        <taxon>Ascomycota</taxon>
        <taxon>Pezizomycotina</taxon>
        <taxon>Eurotiomycetes</taxon>
        <taxon>Eurotiomycetidae</taxon>
        <taxon>Eurotiales</taxon>
        <taxon>Aspergillaceae</taxon>
        <taxon>Penicillium</taxon>
    </lineage>
</organism>
<feature type="domain" description="DUF4604" evidence="2">
    <location>
        <begin position="6"/>
        <end position="169"/>
    </location>
</feature>
<evidence type="ECO:0000256" key="1">
    <source>
        <dbReference type="SAM" id="MobiDB-lite"/>
    </source>
</evidence>
<comment type="caution">
    <text evidence="3">The sequence shown here is derived from an EMBL/GenBank/DDBJ whole genome shotgun (WGS) entry which is preliminary data.</text>
</comment>
<feature type="compositionally biased region" description="Polar residues" evidence="1">
    <location>
        <begin position="95"/>
        <end position="111"/>
    </location>
</feature>
<name>A0A8J8W6D7_9EURO</name>
<evidence type="ECO:0000313" key="4">
    <source>
        <dbReference type="Proteomes" id="UP000631181"/>
    </source>
</evidence>
<feature type="compositionally biased region" description="Basic and acidic residues" evidence="1">
    <location>
        <begin position="64"/>
        <end position="81"/>
    </location>
</feature>